<dbReference type="GO" id="GO:0005886">
    <property type="term" value="C:plasma membrane"/>
    <property type="evidence" value="ECO:0007669"/>
    <property type="project" value="TreeGrafter"/>
</dbReference>
<keyword evidence="1" id="KW-0472">Membrane</keyword>
<dbReference type="PANTHER" id="PTHR34989">
    <property type="entry name" value="PROTEIN HDED"/>
    <property type="match status" value="1"/>
</dbReference>
<dbReference type="Pfam" id="PF03729">
    <property type="entry name" value="DUF308"/>
    <property type="match status" value="2"/>
</dbReference>
<dbReference type="PATRIC" id="fig|401562.3.peg.2989"/>
<sequence length="210" mass="22567">MAYRPEELHVSFDPDPPMDPATVRRDMRRYLHAHWRAFSLQGLLMAFAGVAALLLPFVATIVSTLFFGWLLILLAFAGLIACFRMRGAEGFWSNLAFTLLTLLLGAIILFDPFAGAVTLTTALAVYFLLVGLATFPLALAFRQSTGRFVLLVVSALVNVALALFLVIGLPGTAVWAVGSFLGISLLISGISLLLAALDARTGPKGGSDRR</sequence>
<evidence type="ECO:0000313" key="3">
    <source>
        <dbReference type="Proteomes" id="UP000078272"/>
    </source>
</evidence>
<feature type="transmembrane region" description="Helical" evidence="1">
    <location>
        <begin position="65"/>
        <end position="83"/>
    </location>
</feature>
<feature type="transmembrane region" description="Helical" evidence="1">
    <location>
        <begin position="148"/>
        <end position="167"/>
    </location>
</feature>
<organism evidence="2 3">
    <name type="scientific">Aureimonas ureilytica</name>
    <dbReference type="NCBI Taxonomy" id="401562"/>
    <lineage>
        <taxon>Bacteria</taxon>
        <taxon>Pseudomonadati</taxon>
        <taxon>Pseudomonadota</taxon>
        <taxon>Alphaproteobacteria</taxon>
        <taxon>Hyphomicrobiales</taxon>
        <taxon>Aurantimonadaceae</taxon>
        <taxon>Aureimonas</taxon>
    </lineage>
</organism>
<dbReference type="STRING" id="401562.NS365_15110"/>
<keyword evidence="1" id="KW-0812">Transmembrane</keyword>
<evidence type="ECO:0008006" key="4">
    <source>
        <dbReference type="Google" id="ProtNLM"/>
    </source>
</evidence>
<reference evidence="2 3" key="1">
    <citation type="journal article" date="2016" name="Front. Microbiol.">
        <title>Genomic Resource of Rice Seed Associated Bacteria.</title>
        <authorList>
            <person name="Midha S."/>
            <person name="Bansal K."/>
            <person name="Sharma S."/>
            <person name="Kumar N."/>
            <person name="Patil P.P."/>
            <person name="Chaudhry V."/>
            <person name="Patil P.B."/>
        </authorList>
    </citation>
    <scope>NUCLEOTIDE SEQUENCE [LARGE SCALE GENOMIC DNA]</scope>
    <source>
        <strain evidence="2 3">NS226</strain>
    </source>
</reference>
<gene>
    <name evidence="2" type="ORF">NS226_16330</name>
</gene>
<feature type="transmembrane region" description="Helical" evidence="1">
    <location>
        <begin position="37"/>
        <end position="59"/>
    </location>
</feature>
<feature type="transmembrane region" description="Helical" evidence="1">
    <location>
        <begin position="173"/>
        <end position="197"/>
    </location>
</feature>
<protein>
    <recommendedName>
        <fullName evidence="4">HdeD family acid-resistance protein</fullName>
    </recommendedName>
</protein>
<dbReference type="Proteomes" id="UP000078272">
    <property type="component" value="Unassembled WGS sequence"/>
</dbReference>
<dbReference type="InterPro" id="IPR052712">
    <property type="entry name" value="Acid_resist_chaperone_HdeD"/>
</dbReference>
<proteinExistence type="predicted"/>
<accession>A0A175R5P0</accession>
<feature type="transmembrane region" description="Helical" evidence="1">
    <location>
        <begin position="90"/>
        <end position="110"/>
    </location>
</feature>
<comment type="caution">
    <text evidence="2">The sequence shown here is derived from an EMBL/GenBank/DDBJ whole genome shotgun (WGS) entry which is preliminary data.</text>
</comment>
<name>A0A175R5P0_9HYPH</name>
<evidence type="ECO:0000313" key="2">
    <source>
        <dbReference type="EMBL" id="KTQ90082.1"/>
    </source>
</evidence>
<dbReference type="InterPro" id="IPR005325">
    <property type="entry name" value="DUF308_memb"/>
</dbReference>
<feature type="transmembrane region" description="Helical" evidence="1">
    <location>
        <begin position="116"/>
        <end position="141"/>
    </location>
</feature>
<evidence type="ECO:0000256" key="1">
    <source>
        <dbReference type="SAM" id="Phobius"/>
    </source>
</evidence>
<dbReference type="PANTHER" id="PTHR34989:SF1">
    <property type="entry name" value="PROTEIN HDED"/>
    <property type="match status" value="1"/>
</dbReference>
<keyword evidence="1" id="KW-1133">Transmembrane helix</keyword>
<dbReference type="EMBL" id="LDPZ01000037">
    <property type="protein sequence ID" value="KTQ90082.1"/>
    <property type="molecule type" value="Genomic_DNA"/>
</dbReference>
<dbReference type="AlphaFoldDB" id="A0A175R5P0"/>